<evidence type="ECO:0000256" key="1">
    <source>
        <dbReference type="ARBA" id="ARBA00005657"/>
    </source>
</evidence>
<dbReference type="Pfam" id="PF00164">
    <property type="entry name" value="Ribosom_S12_S23"/>
    <property type="match status" value="1"/>
</dbReference>
<dbReference type="PRINTS" id="PR01034">
    <property type="entry name" value="RIBOSOMALS12"/>
</dbReference>
<dbReference type="PANTHER" id="PTHR11652">
    <property type="entry name" value="30S RIBOSOMAL PROTEIN S12 FAMILY MEMBER"/>
    <property type="match status" value="1"/>
</dbReference>
<dbReference type="InterPro" id="IPR005679">
    <property type="entry name" value="Ribosomal_uS12_bac"/>
</dbReference>
<gene>
    <name evidence="7" type="primary">rps12</name>
</gene>
<feature type="compositionally biased region" description="Basic residues" evidence="6">
    <location>
        <begin position="11"/>
        <end position="20"/>
    </location>
</feature>
<keyword evidence="7" id="KW-0496">Mitochondrion</keyword>
<evidence type="ECO:0000256" key="5">
    <source>
        <dbReference type="RuleBase" id="RU003622"/>
    </source>
</evidence>
<proteinExistence type="inferred from homology"/>
<dbReference type="GO" id="GO:0006412">
    <property type="term" value="P:translation"/>
    <property type="evidence" value="ECO:0007669"/>
    <property type="project" value="InterPro"/>
</dbReference>
<evidence type="ECO:0000256" key="2">
    <source>
        <dbReference type="ARBA" id="ARBA00022980"/>
    </source>
</evidence>
<dbReference type="FunFam" id="2.40.50.140:FF:000192">
    <property type="entry name" value="Mitochondrial ribosomal protein S12"/>
    <property type="match status" value="1"/>
</dbReference>
<dbReference type="AlphaFoldDB" id="A0A1W6R287"/>
<accession>A0A1W6R287</accession>
<dbReference type="CDD" id="cd03368">
    <property type="entry name" value="Ribosomal_S12"/>
    <property type="match status" value="1"/>
</dbReference>
<keyword evidence="3 5" id="KW-0687">Ribonucleoprotein</keyword>
<organism evidence="7">
    <name type="scientific">Pharyngomonas kirbyi</name>
    <dbReference type="NCBI Taxonomy" id="63601"/>
    <lineage>
        <taxon>Eukaryota</taxon>
        <taxon>Discoba</taxon>
        <taxon>Heterolobosea</taxon>
        <taxon>Pharyngomonada</taxon>
        <taxon>Pharyngomonas</taxon>
    </lineage>
</organism>
<evidence type="ECO:0000256" key="3">
    <source>
        <dbReference type="ARBA" id="ARBA00023274"/>
    </source>
</evidence>
<protein>
    <recommendedName>
        <fullName evidence="4">Ribosomal protein S12, mitochondrial</fullName>
    </recommendedName>
</protein>
<name>A0A1W6R287_9EUKA</name>
<comment type="similarity">
    <text evidence="1 5">Belongs to the universal ribosomal protein uS12 family.</text>
</comment>
<dbReference type="NCBIfam" id="TIGR00981">
    <property type="entry name" value="rpsL_bact"/>
    <property type="match status" value="1"/>
</dbReference>
<dbReference type="PROSITE" id="PS00055">
    <property type="entry name" value="RIBOSOMAL_S12"/>
    <property type="match status" value="1"/>
</dbReference>
<dbReference type="InterPro" id="IPR012340">
    <property type="entry name" value="NA-bd_OB-fold"/>
</dbReference>
<evidence type="ECO:0000256" key="4">
    <source>
        <dbReference type="ARBA" id="ARBA00043092"/>
    </source>
</evidence>
<reference evidence="7" key="1">
    <citation type="journal article" date="2017" name="Genome Biol. Evol.">
        <title>Mitochondrial Genome Evolution and a Novel RNA Editing System in Deep-Branching Heteroloboseids.</title>
        <authorList>
            <person name="Yang J."/>
            <person name="Harding T."/>
            <person name="Kamikawa R."/>
            <person name="Simpson A.G.B."/>
            <person name="Roger A.J."/>
        </authorList>
    </citation>
    <scope>NUCLEOTIDE SEQUENCE</scope>
    <source>
        <strain evidence="7">AS12B</strain>
    </source>
</reference>
<feature type="region of interest" description="Disordered" evidence="6">
    <location>
        <begin position="1"/>
        <end position="31"/>
    </location>
</feature>
<dbReference type="PIRSF" id="PIRSF002133">
    <property type="entry name" value="Ribosomal_S12/S23"/>
    <property type="match status" value="1"/>
</dbReference>
<evidence type="ECO:0000313" key="7">
    <source>
        <dbReference type="EMBL" id="ARO48011.1"/>
    </source>
</evidence>
<geneLocation type="mitochondrion" evidence="7"/>
<dbReference type="GO" id="GO:0003735">
    <property type="term" value="F:structural constituent of ribosome"/>
    <property type="evidence" value="ECO:0007669"/>
    <property type="project" value="InterPro"/>
</dbReference>
<dbReference type="RefSeq" id="YP_009370845.1">
    <property type="nucleotide sequence ID" value="NC_034798.1"/>
</dbReference>
<dbReference type="InterPro" id="IPR006032">
    <property type="entry name" value="Ribosomal_uS12"/>
</dbReference>
<dbReference type="Gene3D" id="2.40.50.140">
    <property type="entry name" value="Nucleic acid-binding proteins"/>
    <property type="match status" value="1"/>
</dbReference>
<dbReference type="EMBL" id="KX891215">
    <property type="protein sequence ID" value="ARO48011.1"/>
    <property type="molecule type" value="Genomic_DNA"/>
</dbReference>
<sequence length="124" mass="13815">MATINQLANHYPRRRKKTKVRSTALEKSPQKKGIVNKVVERKPKKPNSAKRKVAKVKLSSGRSINVHIPGEGHNLQPHSIVLVRGGRANDLPGVKYRIIRGKYDCDPVSGRKSSPSKYGVKTKN</sequence>
<dbReference type="GO" id="GO:0015935">
    <property type="term" value="C:small ribosomal subunit"/>
    <property type="evidence" value="ECO:0007669"/>
    <property type="project" value="InterPro"/>
</dbReference>
<dbReference type="SUPFAM" id="SSF50249">
    <property type="entry name" value="Nucleic acid-binding proteins"/>
    <property type="match status" value="1"/>
</dbReference>
<keyword evidence="2 5" id="KW-0689">Ribosomal protein</keyword>
<evidence type="ECO:0000256" key="6">
    <source>
        <dbReference type="SAM" id="MobiDB-lite"/>
    </source>
</evidence>
<dbReference type="GeneID" id="32891829"/>